<evidence type="ECO:0000313" key="3">
    <source>
        <dbReference type="Proteomes" id="UP001500909"/>
    </source>
</evidence>
<dbReference type="EMBL" id="BAAABY010000009">
    <property type="protein sequence ID" value="GAA0451840.1"/>
    <property type="molecule type" value="Genomic_DNA"/>
</dbReference>
<name>A0ABN0ZLH2_9ACTN</name>
<comment type="caution">
    <text evidence="2">The sequence shown here is derived from an EMBL/GenBank/DDBJ whole genome shotgun (WGS) entry which is preliminary data.</text>
</comment>
<reference evidence="2 3" key="1">
    <citation type="journal article" date="2019" name="Int. J. Syst. Evol. Microbiol.">
        <title>The Global Catalogue of Microorganisms (GCM) 10K type strain sequencing project: providing services to taxonomists for standard genome sequencing and annotation.</title>
        <authorList>
            <consortium name="The Broad Institute Genomics Platform"/>
            <consortium name="The Broad Institute Genome Sequencing Center for Infectious Disease"/>
            <person name="Wu L."/>
            <person name="Ma J."/>
        </authorList>
    </citation>
    <scope>NUCLEOTIDE SEQUENCE [LARGE SCALE GENOMIC DNA]</scope>
    <source>
        <strain evidence="2 3">JCM 4805</strain>
    </source>
</reference>
<gene>
    <name evidence="2" type="ORF">GCM10010361_14900</name>
</gene>
<keyword evidence="3" id="KW-1185">Reference proteome</keyword>
<evidence type="ECO:0000256" key="1">
    <source>
        <dbReference type="SAM" id="MobiDB-lite"/>
    </source>
</evidence>
<evidence type="ECO:0000313" key="2">
    <source>
        <dbReference type="EMBL" id="GAA0451840.1"/>
    </source>
</evidence>
<feature type="region of interest" description="Disordered" evidence="1">
    <location>
        <begin position="55"/>
        <end position="100"/>
    </location>
</feature>
<protein>
    <submittedName>
        <fullName evidence="2">Uncharacterized protein</fullName>
    </submittedName>
</protein>
<dbReference type="Proteomes" id="UP001500909">
    <property type="component" value="Unassembled WGS sequence"/>
</dbReference>
<organism evidence="2 3">
    <name type="scientific">Streptomyces olivaceiscleroticus</name>
    <dbReference type="NCBI Taxonomy" id="68245"/>
    <lineage>
        <taxon>Bacteria</taxon>
        <taxon>Bacillati</taxon>
        <taxon>Actinomycetota</taxon>
        <taxon>Actinomycetes</taxon>
        <taxon>Kitasatosporales</taxon>
        <taxon>Streptomycetaceae</taxon>
        <taxon>Streptomyces</taxon>
    </lineage>
</organism>
<proteinExistence type="predicted"/>
<sequence length="157" mass="17100">MIGRQTVLRLTDTPRTAAIRALAPSGQGEAECGQGRAQSFRALTVPTGQAGYLLHEGPARADGVPAPESPDAKLQRNPSPGARHVDRKPQVGAVNAGRADPTIRAGVAARGALHVNTHYCDVHVHRQHRDIRVRREQQFLQREHDLFHDPELSAQIP</sequence>
<accession>A0ABN0ZLH2</accession>